<dbReference type="InterPro" id="IPR036928">
    <property type="entry name" value="AS_sf"/>
</dbReference>
<evidence type="ECO:0000313" key="2">
    <source>
        <dbReference type="EMBL" id="AFX74563.1"/>
    </source>
</evidence>
<accession>A0AAI8AN83</accession>
<dbReference type="AlphaFoldDB" id="A0AAI8AN83"/>
<organism evidence="2 3">
    <name type="scientific">Mesomycoplasma hyorhinis SK76</name>
    <dbReference type="NCBI Taxonomy" id="1118964"/>
    <lineage>
        <taxon>Bacteria</taxon>
        <taxon>Bacillati</taxon>
        <taxon>Mycoplasmatota</taxon>
        <taxon>Mycoplasmoidales</taxon>
        <taxon>Metamycoplasmataceae</taxon>
        <taxon>Mesomycoplasma</taxon>
    </lineage>
</organism>
<protein>
    <submittedName>
        <fullName evidence="2">Aspartyl-tRNA(Asn) amidotransferase subunit A</fullName>
    </submittedName>
</protein>
<dbReference type="InterPro" id="IPR000120">
    <property type="entry name" value="Amidase"/>
</dbReference>
<dbReference type="InterPro" id="IPR023631">
    <property type="entry name" value="Amidase_dom"/>
</dbReference>
<evidence type="ECO:0000259" key="1">
    <source>
        <dbReference type="Pfam" id="PF01425"/>
    </source>
</evidence>
<dbReference type="SUPFAM" id="SSF75304">
    <property type="entry name" value="Amidase signature (AS) enzymes"/>
    <property type="match status" value="1"/>
</dbReference>
<dbReference type="Pfam" id="PF01425">
    <property type="entry name" value="Amidase"/>
    <property type="match status" value="1"/>
</dbReference>
<sequence length="458" mass="51142">MIKNLGNFEVAKATLKEDKNNTVYFIFEEKLNKLKDNNKLLSDSVFTIKANFANIYDRVTGSSKSLENFRPSYNATVIEKLINEGANPVAITNCDELGLGGLGLFSANGPIYNPLDSSKIVGGSSSGAAATINENISFAIASDTGDSVRRPAAFVGKVGFKPSYGAVSRYGLFSYSTSLDTVAWLTNNINDAAQVAKVIYGKDENDLSSKDVEIQSLSLDFQANKQDFKPKKVAVLNLFKFVKSYVTKAFHKVVHQLIKENVDVKFIDVDEELLRCIDPVYSIITYSEATSNLSAINGLTFANAQPNKTWEQIFEQTRSQFDYHLQKRLILGSYYLAKDNQEKFFIKAKKARRVIKQYYDQILNQYDCVIFPSYIGVAPDVENIENSSSDKDNFLDYILTLANLVGNPSISIPLAKFNNLPFSLSVESKLYDDANLLKYSLYFEDLIKSLTKENNNGN</sequence>
<gene>
    <name evidence="2" type="ORF">MOS_660</name>
</gene>
<dbReference type="PANTHER" id="PTHR11895:SF151">
    <property type="entry name" value="GLUTAMYL-TRNA(GLN) AMIDOTRANSFERASE SUBUNIT A"/>
    <property type="match status" value="1"/>
</dbReference>
<name>A0AAI8AN83_MESHY</name>
<dbReference type="Gene3D" id="3.90.1300.10">
    <property type="entry name" value="Amidase signature (AS) domain"/>
    <property type="match status" value="1"/>
</dbReference>
<evidence type="ECO:0000313" key="3">
    <source>
        <dbReference type="Proteomes" id="UP000009399"/>
    </source>
</evidence>
<proteinExistence type="predicted"/>
<reference evidence="2 3" key="1">
    <citation type="journal article" date="2013" name="Genome Announc.">
        <title>Complete Genome Sequence of Mycoplasma hyorhinis Strain SK76.</title>
        <authorList>
            <person name="Goodison S."/>
            <person name="Urquidi V."/>
            <person name="Kumar D."/>
            <person name="Reyes L."/>
            <person name="Rosser C.J."/>
        </authorList>
    </citation>
    <scope>NUCLEOTIDE SEQUENCE [LARGE SCALE GENOMIC DNA]</scope>
    <source>
        <strain evidence="2 3">SK76</strain>
    </source>
</reference>
<dbReference type="Proteomes" id="UP000009399">
    <property type="component" value="Chromosome"/>
</dbReference>
<dbReference type="NCBIfam" id="NF005517">
    <property type="entry name" value="PRK07139.1"/>
    <property type="match status" value="1"/>
</dbReference>
<dbReference type="PANTHER" id="PTHR11895">
    <property type="entry name" value="TRANSAMIDASE"/>
    <property type="match status" value="1"/>
</dbReference>
<dbReference type="KEGG" id="mhs:MOS_660"/>
<feature type="domain" description="Amidase" evidence="1">
    <location>
        <begin position="36"/>
        <end position="437"/>
    </location>
</feature>
<dbReference type="GO" id="GO:0003824">
    <property type="term" value="F:catalytic activity"/>
    <property type="evidence" value="ECO:0007669"/>
    <property type="project" value="InterPro"/>
</dbReference>
<dbReference type="RefSeq" id="WP_013302391.1">
    <property type="nucleotide sequence ID" value="NC_019552.1"/>
</dbReference>
<dbReference type="EMBL" id="CP003914">
    <property type="protein sequence ID" value="AFX74563.1"/>
    <property type="molecule type" value="Genomic_DNA"/>
</dbReference>